<evidence type="ECO:0000313" key="1">
    <source>
        <dbReference type="EMBL" id="TGX83133.1"/>
    </source>
</evidence>
<keyword evidence="2" id="KW-1185">Reference proteome</keyword>
<name>A0AC61QSM2_9BACT</name>
<evidence type="ECO:0000313" key="2">
    <source>
        <dbReference type="Proteomes" id="UP000308886"/>
    </source>
</evidence>
<accession>A0AC61QSM2</accession>
<proteinExistence type="predicted"/>
<sequence length="765" mass="82227">MKRLLRHIAIMALTFIVSLSAGAAVITQSGWFETAYAKWEPVNGASDYQVFIKPSGGTYTMLDKELVRQYPGYYRADAVGLTAGSYVMKIVPVINGTADDSKAMETAPVIVMAHDRNGFAHYNRSEGVGAYNNDGTLKSNARVIYVTANNAKTVTLGVMQDKNEVSFTGLQAIIGAFEKGKETRPLAIRIIGTIKGEDMDKFGSSAEGLQIKGKSGAYNANITLEGIGNDAAIHGFGILCRSISSVEFRNFAIMLCMDDCLSLDTDNHNIWVHNMDFFYGGTGGDADQAKGDGTVDIKGKSSHITVSYNHFFDSGKCSLGGMKSETTDCWMTYHHNWFDHSDSRHPRIRTAFYHVYNNYFDGNSKYGVGVTTGGSSFVESNYFRNCKYPMLISKQGTDAEGDGTFSGENGGVNKAYNNFIKGERKVQYYDGSQTDGKWDAVLVNSRDESVTATALAGGSSYNNAADTEARKAVPASAIETPEVARTTTQAYAGRCEQGDFKWTFNNSIEDENYGVISELKNAVVNYQSTLIGFADGTSIKNGGAQPTGDGLAVDGGNGKGIDPVKNEEYVPSWAGGGSITPDPDPTGATQINFPTSKDGVTASGTTAMSSSSIALKNGYYSSSAGYDNGIILKVANGFKSGDIVTIAGTIKPSSGKRATAVLAKATAGCQAMAVEEEIHKFDDFTATATDQTYTLTKDYDELWLVRDGNTTATITKIVITRPTGIDNVGTVILDTEHMYDITGRRIASPAKRQLYIKGGKKHIAQ</sequence>
<comment type="caution">
    <text evidence="1">The sequence shown here is derived from an EMBL/GenBank/DDBJ whole genome shotgun (WGS) entry which is preliminary data.</text>
</comment>
<keyword evidence="1" id="KW-0456">Lyase</keyword>
<protein>
    <submittedName>
        <fullName evidence="1">Pectate lyase</fullName>
    </submittedName>
</protein>
<organism evidence="1 2">
    <name type="scientific">Palleniella muris</name>
    <dbReference type="NCBI Taxonomy" id="3038145"/>
    <lineage>
        <taxon>Bacteria</taxon>
        <taxon>Pseudomonadati</taxon>
        <taxon>Bacteroidota</taxon>
        <taxon>Bacteroidia</taxon>
        <taxon>Bacteroidales</taxon>
        <taxon>Prevotellaceae</taxon>
        <taxon>Palleniella</taxon>
    </lineage>
</organism>
<dbReference type="EMBL" id="SRZC01000005">
    <property type="protein sequence ID" value="TGX83133.1"/>
    <property type="molecule type" value="Genomic_DNA"/>
</dbReference>
<dbReference type="Proteomes" id="UP000308886">
    <property type="component" value="Unassembled WGS sequence"/>
</dbReference>
<reference evidence="1" key="1">
    <citation type="submission" date="2019-04" db="EMBL/GenBank/DDBJ databases">
        <title>Microbes associate with the intestines of laboratory mice.</title>
        <authorList>
            <person name="Navarre W."/>
            <person name="Wong E."/>
            <person name="Huang K."/>
            <person name="Tropini C."/>
            <person name="Ng K."/>
            <person name="Yu B."/>
        </authorList>
    </citation>
    <scope>NUCLEOTIDE SEQUENCE</scope>
    <source>
        <strain evidence="1">NM73_A23</strain>
    </source>
</reference>
<gene>
    <name evidence="1" type="ORF">E5358_04100</name>
</gene>